<keyword evidence="4" id="KW-1185">Reference proteome</keyword>
<dbReference type="EMBL" id="CP137308">
    <property type="protein sequence ID" value="WQF82521.1"/>
    <property type="molecule type" value="Genomic_DNA"/>
</dbReference>
<organism evidence="3 4">
    <name type="scientific">Colletotrichum destructivum</name>
    <dbReference type="NCBI Taxonomy" id="34406"/>
    <lineage>
        <taxon>Eukaryota</taxon>
        <taxon>Fungi</taxon>
        <taxon>Dikarya</taxon>
        <taxon>Ascomycota</taxon>
        <taxon>Pezizomycotina</taxon>
        <taxon>Sordariomycetes</taxon>
        <taxon>Hypocreomycetidae</taxon>
        <taxon>Glomerellales</taxon>
        <taxon>Glomerellaceae</taxon>
        <taxon>Colletotrichum</taxon>
        <taxon>Colletotrichum destructivum species complex</taxon>
    </lineage>
</organism>
<dbReference type="InterPro" id="IPR045518">
    <property type="entry name" value="2EXR"/>
</dbReference>
<proteinExistence type="predicted"/>
<sequence length="503" mass="56376">MPSPFFSSVSQKQHLGFQSPRRDFKRMSPIMPSVVKFNIPASARSFHPFSRLPPEIRSQIWEHAILDPGMHFLRLKTAARVAHIPSPLMTFPIDDDDDGERSDPLLDFSRESLPSALWPATLEPQYPTPQANLSNYVTLNRTLSKLSVTCFEASTVVRRLINQPGGVKLNGGRVVSLASSSDVVCLEYLSADNFRSWCRMALDIECQELANIRHVAIPYCHGWEAAGTAFRCSHCGSQHGSRVRKVYPVHLYEFLARHLPNLETFYFIDYLIVKRSLGVNSTDEALQETDPITPGVPTPAPEHRADKSDKRKKEDALDGNPSPDKTVDPAKASNAGTVAAILEADQVSPNSNTKRLGKTFRSEGRIFRELEEDECNVKSSVIDTLSWIQKRFMIYATGSKLSKHAHPDKVKFKVLACEWIDKDSGILPRLKRAAPVIRKHVNKRLRPLPERSPRRRLLSAKPGATPLSPRPSVTASPVLKNKFEFVFGQESDSAFEFSTETEP</sequence>
<evidence type="ECO:0000313" key="3">
    <source>
        <dbReference type="EMBL" id="WQF82521.1"/>
    </source>
</evidence>
<feature type="region of interest" description="Disordered" evidence="1">
    <location>
        <begin position="283"/>
        <end position="331"/>
    </location>
</feature>
<feature type="region of interest" description="Disordered" evidence="1">
    <location>
        <begin position="1"/>
        <end position="22"/>
    </location>
</feature>
<protein>
    <submittedName>
        <fullName evidence="3">2EXR domain-containing protein</fullName>
    </submittedName>
</protein>
<dbReference type="RefSeq" id="XP_062779745.1">
    <property type="nucleotide sequence ID" value="XM_062923694.1"/>
</dbReference>
<feature type="compositionally biased region" description="Basic and acidic residues" evidence="1">
    <location>
        <begin position="301"/>
        <end position="316"/>
    </location>
</feature>
<dbReference type="AlphaFoldDB" id="A0AAX4IGM7"/>
<reference evidence="4" key="1">
    <citation type="journal article" date="2023" name="bioRxiv">
        <title>Complete genome of the Medicago anthracnose fungus, Colletotrichum destructivum, reveals a mini-chromosome-like region within a core chromosome.</title>
        <authorList>
            <person name="Lapalu N."/>
            <person name="Simon A."/>
            <person name="Lu A."/>
            <person name="Plaumann P.-L."/>
            <person name="Amselem J."/>
            <person name="Pigne S."/>
            <person name="Auger A."/>
            <person name="Koch C."/>
            <person name="Dallery J.-F."/>
            <person name="O'Connell R.J."/>
        </authorList>
    </citation>
    <scope>NUCLEOTIDE SEQUENCE [LARGE SCALE GENOMIC DNA]</scope>
    <source>
        <strain evidence="4">CBS 520.97</strain>
    </source>
</reference>
<name>A0AAX4IGM7_9PEZI</name>
<evidence type="ECO:0000313" key="4">
    <source>
        <dbReference type="Proteomes" id="UP001322277"/>
    </source>
</evidence>
<gene>
    <name evidence="3" type="ORF">CDEST_07535</name>
</gene>
<feature type="region of interest" description="Disordered" evidence="1">
    <location>
        <begin position="448"/>
        <end position="473"/>
    </location>
</feature>
<dbReference type="Proteomes" id="UP001322277">
    <property type="component" value="Chromosome 4"/>
</dbReference>
<feature type="compositionally biased region" description="Polar residues" evidence="1">
    <location>
        <begin position="1"/>
        <end position="13"/>
    </location>
</feature>
<dbReference type="KEGG" id="cdet:87944038"/>
<evidence type="ECO:0000256" key="1">
    <source>
        <dbReference type="SAM" id="MobiDB-lite"/>
    </source>
</evidence>
<dbReference type="Pfam" id="PF20150">
    <property type="entry name" value="2EXR"/>
    <property type="match status" value="1"/>
</dbReference>
<dbReference type="GeneID" id="87944038"/>
<evidence type="ECO:0000259" key="2">
    <source>
        <dbReference type="Pfam" id="PF20150"/>
    </source>
</evidence>
<accession>A0AAX4IGM7</accession>
<feature type="domain" description="2EXR" evidence="2">
    <location>
        <begin position="46"/>
        <end position="120"/>
    </location>
</feature>